<dbReference type="InterPro" id="IPR001177">
    <property type="entry name" value="PPV_DNA_helicase_E1_C"/>
</dbReference>
<dbReference type="Gene3D" id="3.40.50.300">
    <property type="entry name" value="P-loop containing nucleotide triphosphate hydrolases"/>
    <property type="match status" value="1"/>
</dbReference>
<dbReference type="SUPFAM" id="SSF52540">
    <property type="entry name" value="P-loop containing nucleoside triphosphate hydrolases"/>
    <property type="match status" value="1"/>
</dbReference>
<dbReference type="Gene3D" id="3.40.1310.10">
    <property type="match status" value="1"/>
</dbReference>
<dbReference type="SUPFAM" id="SSF55464">
    <property type="entry name" value="Origin of replication-binding domain, RBD-like"/>
    <property type="match status" value="1"/>
</dbReference>
<keyword evidence="15" id="KW-1017">Isopeptide bond</keyword>
<comment type="catalytic activity">
    <reaction evidence="12 15">
        <text>Couples ATP hydrolysis with the unwinding of duplex DNA by translocating in the 3'-5' direction.</text>
        <dbReference type="EC" id="5.6.2.4"/>
    </reaction>
</comment>
<keyword evidence="8 15" id="KW-0347">Helicase</keyword>
<dbReference type="EMBL" id="AJ620211">
    <property type="protein sequence ID" value="CAF05711.1"/>
    <property type="molecule type" value="Genomic_DNA"/>
</dbReference>
<feature type="region of interest" description="DNA-binding region" evidence="15">
    <location>
        <begin position="218"/>
        <end position="384"/>
    </location>
</feature>
<dbReference type="EC" id="5.6.2.4" evidence="15 16"/>
<evidence type="ECO:0000259" key="18">
    <source>
        <dbReference type="PROSITE" id="PS51206"/>
    </source>
</evidence>
<dbReference type="InterPro" id="IPR046935">
    <property type="entry name" value="PPV_E1_DBD_sf"/>
</dbReference>
<organismHost>
    <name type="scientific">Homo sapiens</name>
    <name type="common">Human</name>
    <dbReference type="NCBI Taxonomy" id="9606"/>
</organismHost>
<feature type="compositionally biased region" description="Acidic residues" evidence="17">
    <location>
        <begin position="37"/>
        <end position="55"/>
    </location>
</feature>
<feature type="binding site" evidence="15">
    <location>
        <begin position="511"/>
        <end position="518"/>
    </location>
    <ligand>
        <name>ATP</name>
        <dbReference type="ChEBI" id="CHEBI:30616"/>
    </ligand>
</feature>
<dbReference type="Proteomes" id="UP000214780">
    <property type="component" value="Segment"/>
</dbReference>
<keyword evidence="10 15" id="KW-0238">DNA-binding</keyword>
<feature type="modified residue" description="Phosphoserine; by host" evidence="15">
    <location>
        <position position="111"/>
    </location>
</feature>
<comment type="caution">
    <text evidence="15">Lacks conserved residue(s) required for the propagation of feature annotation.</text>
</comment>
<proteinExistence type="inferred from homology"/>
<comment type="subcellular location">
    <subcellularLocation>
        <location evidence="1 15">Host nucleus</location>
    </subcellularLocation>
</comment>
<organism evidence="19 20">
    <name type="scientific">Human papillomavirus type 94</name>
    <dbReference type="NCBI Taxonomy" id="260717"/>
    <lineage>
        <taxon>Viruses</taxon>
        <taxon>Monodnaviria</taxon>
        <taxon>Shotokuvirae</taxon>
        <taxon>Cossaviricota</taxon>
        <taxon>Papovaviricetes</taxon>
        <taxon>Zurhausenvirales</taxon>
        <taxon>Papillomaviridae</taxon>
        <taxon>Firstpapillomavirinae</taxon>
        <taxon>Alphapapillomavirus</taxon>
        <taxon>Alphapapillomavirus 2</taxon>
    </lineage>
</organism>
<evidence type="ECO:0000256" key="5">
    <source>
        <dbReference type="ARBA" id="ARBA00022705"/>
    </source>
</evidence>
<dbReference type="InterPro" id="IPR016393">
    <property type="entry name" value="Rep_E1_papillomaV"/>
</dbReference>
<dbReference type="Pfam" id="PF20450">
    <property type="entry name" value="PPV_E1_DBD"/>
    <property type="match status" value="1"/>
</dbReference>
<evidence type="ECO:0000256" key="10">
    <source>
        <dbReference type="ARBA" id="ARBA00023125"/>
    </source>
</evidence>
<evidence type="ECO:0000256" key="1">
    <source>
        <dbReference type="ARBA" id="ARBA00004147"/>
    </source>
</evidence>
<evidence type="ECO:0000256" key="11">
    <source>
        <dbReference type="ARBA" id="ARBA00023235"/>
    </source>
</evidence>
<keyword evidence="4 15" id="KW-1048">Host nucleus</keyword>
<feature type="compositionally biased region" description="Basic and acidic residues" evidence="17">
    <location>
        <begin position="194"/>
        <end position="218"/>
    </location>
</feature>
<comment type="function">
    <text evidence="16">ATP-dependent DNA helicase required for initiation of viral DNA replication. It forms a complex with the viral E2 protein. The E1-E2 complex binds to the replication origin which contains binding sites for both proteins.</text>
</comment>
<keyword evidence="3 15" id="KW-0597">Phosphoprotein</keyword>
<dbReference type="GO" id="GO:0005524">
    <property type="term" value="F:ATP binding"/>
    <property type="evidence" value="ECO:0007669"/>
    <property type="project" value="UniProtKB-UniRule"/>
</dbReference>
<keyword evidence="7 15" id="KW-0378">Hydrolase</keyword>
<evidence type="ECO:0000256" key="4">
    <source>
        <dbReference type="ARBA" id="ARBA00022562"/>
    </source>
</evidence>
<evidence type="ECO:0000256" key="15">
    <source>
        <dbReference type="HAMAP-Rule" id="MF_04000"/>
    </source>
</evidence>
<comment type="subunit">
    <text evidence="15">Can form hexamers. Interacts with E2 protein; this interaction increases E1 DNA binding specificity. Interacts with host DNA polymerase subunit POLA2. Interacts with host single stranded DNA-binding protein RPA1. Interacts with host TOP1; this interaction stimulates the enzymatic activity of TOP1.</text>
</comment>
<keyword evidence="9 15" id="KW-0067">ATP-binding</keyword>
<dbReference type="GO" id="GO:0042025">
    <property type="term" value="C:host cell nucleus"/>
    <property type="evidence" value="ECO:0007669"/>
    <property type="project" value="UniProtKB-SubCell"/>
</dbReference>
<feature type="cross-link" description="Glycyl lysine isopeptide (Lys-Gly) (interchain with G-Cter in SUMO)" evidence="15">
    <location>
        <position position="592"/>
    </location>
</feature>
<feature type="short sequence motif" description="Nuclear export signal" evidence="15">
    <location>
        <begin position="110"/>
        <end position="119"/>
    </location>
</feature>
<dbReference type="PIRSF" id="PIRSF003383">
    <property type="entry name" value="Rep_E1_papillomaV"/>
    <property type="match status" value="1"/>
</dbReference>
<comment type="function">
    <text evidence="14 15">ATP-dependent DNA 3'-5' helicase required for initiation of viral DNA replication. It forms a complex with the viral E2 protein. The E1-E2 complex binds to the replication origin which contains binding sites for both proteins. During the initial step, a dimer of E1 interacts with a dimer of protein E2 leading to a complex that binds the viral origin of replication with high specificity. Then, a second dimer of E1 displaces the E2 dimer in an ATP-dependent manner to form the E1 tetramer. Following this, two E1 monomers are added to each half of the site, which results in the formation of two E1 trimers on the viral ori. Subsequently, two hexamers will be created. The double hexamer acts as a bi-directional helicase machinery and unwinds the viral DNA and then recruits the host DNA polymerase to start replication.</text>
</comment>
<dbReference type="InterPro" id="IPR014000">
    <property type="entry name" value="PPV_DNA_helicase_E1_N"/>
</dbReference>
<evidence type="ECO:0000256" key="13">
    <source>
        <dbReference type="ARBA" id="ARBA00048988"/>
    </source>
</evidence>
<keyword evidence="2 15" id="KW-0244">Early protein</keyword>
<sequence>MDDNTGTEGGECSEAERAGGWFIVEAIVDRRTGDPVSSDDDEDEDEEGGDCVDFIDDTRSVGDGQEVARELFLQQAAADDDIAVQTVKRKFAPSPYFSPVCEQASIEHELSPRLDAIKLGRQSAKAKRRLFELPDSGYGQTQVDTESGPKQVQGSNETQDGRQDDEEGSVVQSRCEMGNQNGRQNSTEGSGRNVGDHGSQEEERAGGDGEESESHSIDTGRGAGGVLAILKASNHKATLLGKFKEQFGLGYNELIRHFKSDRTACVDWVVCVFGVYCTVAEGIKTLIQPLCDYAHIQVLPCQWGMTVFMLVRYKRAKNRETVAKGLSTLLNVPESQMLIEPPKLRSGPAALYWYKTSMSSCSDVYGETPEWIVRQTMVGHAMEDAQFTLSEMIQWAYDHDITDESTLAYEYALIADTDANAAAFLASNCQAKYLKDACTMCRHYKRGEQARMSMSEWIRFRGDKVQGDGDWKPIVQFLRYQDVEFIPFLCAFKTFLQGIRIPKKSCIVFYGPADTGKSYFCMSLLRFLGGAVISYANSSSHFWLQPLSEAKIGLLDDATTQCWNYVDTYLRNALDGNQVCIDRKHRALLQLKCPPLLITTNVNPLADEKWKYLRSRLQLFTFKNPFPVTAQGEPLYTLNDQNWKCFFRRLWARLSLTDPEDEDENGNPSEPFRCVPGQNARTL</sequence>
<evidence type="ECO:0000256" key="8">
    <source>
        <dbReference type="ARBA" id="ARBA00022806"/>
    </source>
</evidence>
<evidence type="ECO:0000256" key="6">
    <source>
        <dbReference type="ARBA" id="ARBA00022741"/>
    </source>
</evidence>
<feature type="region of interest" description="Disordered" evidence="17">
    <location>
        <begin position="30"/>
        <end position="58"/>
    </location>
</feature>
<dbReference type="InterPro" id="IPR037102">
    <property type="entry name" value="Znf_lg_T-Ag_D1_dom_sf"/>
</dbReference>
<dbReference type="GO" id="GO:0003677">
    <property type="term" value="F:DNA binding"/>
    <property type="evidence" value="ECO:0007669"/>
    <property type="project" value="UniProtKB-UniRule"/>
</dbReference>
<evidence type="ECO:0000256" key="9">
    <source>
        <dbReference type="ARBA" id="ARBA00022840"/>
    </source>
</evidence>
<comment type="PTM">
    <text evidence="15">Sumoylated.</text>
</comment>
<feature type="compositionally biased region" description="Polar residues" evidence="17">
    <location>
        <begin position="178"/>
        <end position="190"/>
    </location>
</feature>
<dbReference type="PROSITE" id="PS51206">
    <property type="entry name" value="SF3_HELICASE_1"/>
    <property type="match status" value="1"/>
</dbReference>
<keyword evidence="11 15" id="KW-0413">Isomerase</keyword>
<dbReference type="Pfam" id="PF00524">
    <property type="entry name" value="PPV_E1_N"/>
    <property type="match status" value="1"/>
</dbReference>
<gene>
    <name evidence="15 19" type="primary">E1</name>
</gene>
<evidence type="ECO:0000313" key="20">
    <source>
        <dbReference type="Proteomes" id="UP000214780"/>
    </source>
</evidence>
<dbReference type="Pfam" id="PF00519">
    <property type="entry name" value="PPV_E1_C"/>
    <property type="match status" value="1"/>
</dbReference>
<evidence type="ECO:0000256" key="17">
    <source>
        <dbReference type="SAM" id="MobiDB-lite"/>
    </source>
</evidence>
<comment type="catalytic activity">
    <reaction evidence="13 15 16">
        <text>ATP + H2O = ADP + phosphate + H(+)</text>
        <dbReference type="Rhea" id="RHEA:13065"/>
        <dbReference type="ChEBI" id="CHEBI:15377"/>
        <dbReference type="ChEBI" id="CHEBI:15378"/>
        <dbReference type="ChEBI" id="CHEBI:30616"/>
        <dbReference type="ChEBI" id="CHEBI:43474"/>
        <dbReference type="ChEBI" id="CHEBI:456216"/>
        <dbReference type="EC" id="5.6.2.4"/>
    </reaction>
</comment>
<feature type="short sequence motif" description="Nuclear localization signal" evidence="15">
    <location>
        <begin position="88"/>
        <end position="90"/>
    </location>
</feature>
<evidence type="ECO:0000256" key="2">
    <source>
        <dbReference type="ARBA" id="ARBA00022518"/>
    </source>
</evidence>
<feature type="modified residue" description="Phosphoserine; by host" evidence="15">
    <location>
        <position position="98"/>
    </location>
</feature>
<dbReference type="InterPro" id="IPR027417">
    <property type="entry name" value="P-loop_NTPase"/>
</dbReference>
<dbReference type="GO" id="GO:0043138">
    <property type="term" value="F:3'-5' DNA helicase activity"/>
    <property type="evidence" value="ECO:0007669"/>
    <property type="project" value="UniProtKB-UniRule"/>
</dbReference>
<name>Q705D0_HPV94</name>
<dbReference type="InterPro" id="IPR014015">
    <property type="entry name" value="Helicase_SF3_DNA-vir"/>
</dbReference>
<evidence type="ECO:0000313" key="19">
    <source>
        <dbReference type="EMBL" id="CAF05711.1"/>
    </source>
</evidence>
<evidence type="ECO:0000256" key="12">
    <source>
        <dbReference type="ARBA" id="ARBA00034617"/>
    </source>
</evidence>
<evidence type="ECO:0000256" key="3">
    <source>
        <dbReference type="ARBA" id="ARBA00022553"/>
    </source>
</evidence>
<dbReference type="GO" id="GO:0006260">
    <property type="term" value="P:DNA replication"/>
    <property type="evidence" value="ECO:0007669"/>
    <property type="project" value="UniProtKB-UniRule"/>
</dbReference>
<keyword evidence="5 15" id="KW-0235">DNA replication</keyword>
<feature type="domain" description="SF3 helicase" evidence="18">
    <location>
        <begin position="483"/>
        <end position="635"/>
    </location>
</feature>
<dbReference type="HAMAP" id="MF_04000">
    <property type="entry name" value="PPV_E1"/>
    <property type="match status" value="1"/>
</dbReference>
<keyword evidence="6 15" id="KW-0547">Nucleotide-binding</keyword>
<reference evidence="19 20" key="1">
    <citation type="journal article" date="1997" name="Int. J. Cancer">
        <title>Prevailing papillomavirus types in non-melanoma carcinomas of the skin in renal allograft recipients.</title>
        <authorList>
            <person name="de Villiers E.M."/>
            <person name="Lavergne D."/>
            <person name="McLaren K."/>
            <person name="Benton E.C."/>
        </authorList>
    </citation>
    <scope>NUCLEOTIDE SEQUENCE [LARGE SCALE GENOMIC DNA]</scope>
</reference>
<feature type="compositionally biased region" description="Polar residues" evidence="17">
    <location>
        <begin position="138"/>
        <end position="158"/>
    </location>
</feature>
<protein>
    <recommendedName>
        <fullName evidence="15 16">Replication protein E1</fullName>
        <ecNumber evidence="15 16">5.6.2.4</ecNumber>
    </recommendedName>
    <alternativeName>
        <fullName evidence="15">ATP-dependent helicase E1</fullName>
    </alternativeName>
    <alternativeName>
        <fullName evidence="15">DNA 3'-5' helicase E1</fullName>
    </alternativeName>
</protein>
<evidence type="ECO:0000256" key="7">
    <source>
        <dbReference type="ARBA" id="ARBA00022801"/>
    </source>
</evidence>
<evidence type="ECO:0000256" key="14">
    <source>
        <dbReference type="ARBA" id="ARBA00093297"/>
    </source>
</evidence>
<accession>Q705D0</accession>
<dbReference type="Gene3D" id="1.10.10.510">
    <property type="entry name" value="Zinc finger, large T-antigen D1 domain"/>
    <property type="match status" value="1"/>
</dbReference>
<evidence type="ECO:0000256" key="16">
    <source>
        <dbReference type="PIRNR" id="PIRNR003383"/>
    </source>
</evidence>
<dbReference type="GO" id="GO:0016887">
    <property type="term" value="F:ATP hydrolysis activity"/>
    <property type="evidence" value="ECO:0007669"/>
    <property type="project" value="RHEA"/>
</dbReference>
<comment type="PTM">
    <text evidence="15">Phosphorylated.</text>
</comment>
<comment type="similarity">
    <text evidence="15 16">Belongs to the papillomaviridae E1 protein family.</text>
</comment>
<dbReference type="InterPro" id="IPR046832">
    <property type="entry name" value="PPV_E1_DBD"/>
</dbReference>
<keyword evidence="15" id="KW-0832">Ubl conjugation</keyword>
<feature type="region of interest" description="Disordered" evidence="17">
    <location>
        <begin position="658"/>
        <end position="683"/>
    </location>
</feature>
<feature type="modified residue" description="Phosphoserine; by host" evidence="15">
    <location>
        <position position="94"/>
    </location>
</feature>
<feature type="region of interest" description="Disordered" evidence="17">
    <location>
        <begin position="131"/>
        <end position="218"/>
    </location>
</feature>